<protein>
    <recommendedName>
        <fullName evidence="4">Protein kinase domain-containing protein</fullName>
    </recommendedName>
</protein>
<name>A0A814SUR1_9BILA</name>
<evidence type="ECO:0000313" key="3">
    <source>
        <dbReference type="Proteomes" id="UP000663845"/>
    </source>
</evidence>
<dbReference type="AlphaFoldDB" id="A0A814SUR1"/>
<proteinExistence type="predicted"/>
<dbReference type="Gene3D" id="1.10.510.10">
    <property type="entry name" value="Transferase(Phosphotransferase) domain 1"/>
    <property type="match status" value="1"/>
</dbReference>
<dbReference type="Proteomes" id="UP000663844">
    <property type="component" value="Unassembled WGS sequence"/>
</dbReference>
<dbReference type="InterPro" id="IPR011009">
    <property type="entry name" value="Kinase-like_dom_sf"/>
</dbReference>
<dbReference type="Proteomes" id="UP000663845">
    <property type="component" value="Unassembled WGS sequence"/>
</dbReference>
<evidence type="ECO:0008006" key="4">
    <source>
        <dbReference type="Google" id="ProtNLM"/>
    </source>
</evidence>
<dbReference type="EMBL" id="CAJNOG010000294">
    <property type="protein sequence ID" value="CAF1152797.1"/>
    <property type="molecule type" value="Genomic_DNA"/>
</dbReference>
<evidence type="ECO:0000313" key="2">
    <source>
        <dbReference type="EMBL" id="CAF4127268.1"/>
    </source>
</evidence>
<reference evidence="1" key="1">
    <citation type="submission" date="2021-02" db="EMBL/GenBank/DDBJ databases">
        <authorList>
            <person name="Nowell W R."/>
        </authorList>
    </citation>
    <scope>NUCLEOTIDE SEQUENCE</scope>
</reference>
<comment type="caution">
    <text evidence="1">The sequence shown here is derived from an EMBL/GenBank/DDBJ whole genome shotgun (WGS) entry which is preliminary data.</text>
</comment>
<dbReference type="EMBL" id="CAJOAZ010006213">
    <property type="protein sequence ID" value="CAF4127268.1"/>
    <property type="molecule type" value="Genomic_DNA"/>
</dbReference>
<sequence length="240" mass="27843">MLGTLAIRNTGTEYALKISNESVDKEVSIYEKLYANKYKIIQVHPYTFVFCFSPGQIISKENLFNNIHIIWNQIRRAHENHIVHRDIRMSNIIQILNSQTKNYEILLIDWHSAIEIDSNVKYSGSVSTASNFILDKLSQNSKEASISSNYKNTISLKVLQHSSSGVLTCYVGINYDFRCKQLLLLGIINSLEKHRENLSKEKLNYFIDKCVENHRCLIKLENEQTDINYFNDLTKQIFLS</sequence>
<evidence type="ECO:0000313" key="1">
    <source>
        <dbReference type="EMBL" id="CAF1152797.1"/>
    </source>
</evidence>
<dbReference type="SUPFAM" id="SSF56112">
    <property type="entry name" value="Protein kinase-like (PK-like)"/>
    <property type="match status" value="1"/>
</dbReference>
<organism evidence="1 3">
    <name type="scientific">Adineta steineri</name>
    <dbReference type="NCBI Taxonomy" id="433720"/>
    <lineage>
        <taxon>Eukaryota</taxon>
        <taxon>Metazoa</taxon>
        <taxon>Spiralia</taxon>
        <taxon>Gnathifera</taxon>
        <taxon>Rotifera</taxon>
        <taxon>Eurotatoria</taxon>
        <taxon>Bdelloidea</taxon>
        <taxon>Adinetida</taxon>
        <taxon>Adinetidae</taxon>
        <taxon>Adineta</taxon>
    </lineage>
</organism>
<accession>A0A814SUR1</accession>
<gene>
    <name evidence="1" type="ORF">JYZ213_LOCUS24200</name>
    <name evidence="2" type="ORF">OXD698_LOCUS36819</name>
</gene>